<keyword evidence="3" id="KW-0067">ATP-binding</keyword>
<keyword evidence="1" id="KW-0547">Nucleotide-binding</keyword>
<dbReference type="Gene3D" id="2.40.100.10">
    <property type="entry name" value="Cyclophilin-like"/>
    <property type="match status" value="1"/>
</dbReference>
<evidence type="ECO:0000256" key="3">
    <source>
        <dbReference type="ARBA" id="ARBA00022840"/>
    </source>
</evidence>
<evidence type="ECO:0000256" key="1">
    <source>
        <dbReference type="ARBA" id="ARBA00022741"/>
    </source>
</evidence>
<reference evidence="5 6" key="1">
    <citation type="submission" date="2020-08" db="EMBL/GenBank/DDBJ databases">
        <title>Genomic Encyclopedia of Type Strains, Phase IV (KMG-IV): sequencing the most valuable type-strain genomes for metagenomic binning, comparative biology and taxonomic classification.</title>
        <authorList>
            <person name="Goeker M."/>
        </authorList>
    </citation>
    <scope>NUCLEOTIDE SEQUENCE [LARGE SCALE GENOMIC DNA]</scope>
    <source>
        <strain evidence="5 6">DSM 21458</strain>
    </source>
</reference>
<evidence type="ECO:0000256" key="2">
    <source>
        <dbReference type="ARBA" id="ARBA00022801"/>
    </source>
</evidence>
<dbReference type="RefSeq" id="WP_221276871.1">
    <property type="nucleotide sequence ID" value="NZ_JACHHG010000002.1"/>
</dbReference>
<evidence type="ECO:0000259" key="4">
    <source>
        <dbReference type="SMART" id="SM00796"/>
    </source>
</evidence>
<keyword evidence="6" id="KW-1185">Reference proteome</keyword>
<dbReference type="NCBIfam" id="TIGR00370">
    <property type="entry name" value="5-oxoprolinase subunit PxpB"/>
    <property type="match status" value="1"/>
</dbReference>
<evidence type="ECO:0000313" key="6">
    <source>
        <dbReference type="Proteomes" id="UP000569951"/>
    </source>
</evidence>
<dbReference type="GO" id="GO:0005524">
    <property type="term" value="F:ATP binding"/>
    <property type="evidence" value="ECO:0007669"/>
    <property type="project" value="UniProtKB-KW"/>
</dbReference>
<evidence type="ECO:0000313" key="5">
    <source>
        <dbReference type="EMBL" id="MBB6097172.1"/>
    </source>
</evidence>
<keyword evidence="2" id="KW-0378">Hydrolase</keyword>
<protein>
    <submittedName>
        <fullName evidence="5">Inhibitor of KinA</fullName>
    </submittedName>
</protein>
<dbReference type="Proteomes" id="UP000569951">
    <property type="component" value="Unassembled WGS sequence"/>
</dbReference>
<dbReference type="PANTHER" id="PTHR34698">
    <property type="entry name" value="5-OXOPROLINASE SUBUNIT B"/>
    <property type="match status" value="1"/>
</dbReference>
<dbReference type="Pfam" id="PF02682">
    <property type="entry name" value="CT_C_D"/>
    <property type="match status" value="1"/>
</dbReference>
<dbReference type="Gene3D" id="3.30.1360.40">
    <property type="match status" value="1"/>
</dbReference>
<dbReference type="InterPro" id="IPR010016">
    <property type="entry name" value="PxpB"/>
</dbReference>
<comment type="caution">
    <text evidence="5">The sequence shown here is derived from an EMBL/GenBank/DDBJ whole genome shotgun (WGS) entry which is preliminary data.</text>
</comment>
<feature type="domain" description="Carboxyltransferase" evidence="4">
    <location>
        <begin position="5"/>
        <end position="206"/>
    </location>
</feature>
<dbReference type="SUPFAM" id="SSF160467">
    <property type="entry name" value="PH0987 N-terminal domain-like"/>
    <property type="match status" value="1"/>
</dbReference>
<dbReference type="SUPFAM" id="SSF50891">
    <property type="entry name" value="Cyclophilin-like"/>
    <property type="match status" value="1"/>
</dbReference>
<organism evidence="5 6">
    <name type="scientific">Deinobacterium chartae</name>
    <dbReference type="NCBI Taxonomy" id="521158"/>
    <lineage>
        <taxon>Bacteria</taxon>
        <taxon>Thermotogati</taxon>
        <taxon>Deinococcota</taxon>
        <taxon>Deinococci</taxon>
        <taxon>Deinococcales</taxon>
        <taxon>Deinococcaceae</taxon>
        <taxon>Deinobacterium</taxon>
    </lineage>
</organism>
<dbReference type="InterPro" id="IPR029000">
    <property type="entry name" value="Cyclophilin-like_dom_sf"/>
</dbReference>
<dbReference type="PANTHER" id="PTHR34698:SF2">
    <property type="entry name" value="5-OXOPROLINASE SUBUNIT B"/>
    <property type="match status" value="1"/>
</dbReference>
<accession>A0A841HZ47</accession>
<dbReference type="GO" id="GO:0016787">
    <property type="term" value="F:hydrolase activity"/>
    <property type="evidence" value="ECO:0007669"/>
    <property type="project" value="UniProtKB-KW"/>
</dbReference>
<sequence length="221" mass="24045">MNAPVRCYPLGEAALVVDLGGVPGEATFRRLRALADDLEEHRPPGMLEAVPGYLTLTVLLDPLRADAQAVEQTVRALLHDLEEAPLEEPEPIEIGVIYGGPDGPDLAFVAEHCGLSEHEVVERHTAPIYRVHLIGFAPGFPYLGGLDPRLEVPRRAVPRPHVPAGSVGLAGQQTGVYSLETPGGWQLIGRTHQVLFDPRRDPPALLRAGDRLRFVPLEVRL</sequence>
<dbReference type="SMART" id="SM00796">
    <property type="entry name" value="AHS1"/>
    <property type="match status" value="1"/>
</dbReference>
<dbReference type="InterPro" id="IPR003833">
    <property type="entry name" value="CT_C_D"/>
</dbReference>
<name>A0A841HZ47_9DEIO</name>
<dbReference type="EMBL" id="JACHHG010000002">
    <property type="protein sequence ID" value="MBB6097172.1"/>
    <property type="molecule type" value="Genomic_DNA"/>
</dbReference>
<dbReference type="AlphaFoldDB" id="A0A841HZ47"/>
<proteinExistence type="predicted"/>
<gene>
    <name evidence="5" type="ORF">HNR42_000586</name>
</gene>